<proteinExistence type="predicted"/>
<dbReference type="SMART" id="SM00267">
    <property type="entry name" value="GGDEF"/>
    <property type="match status" value="1"/>
</dbReference>
<keyword evidence="4 5" id="KW-0472">Membrane</keyword>
<dbReference type="PROSITE" id="PS50887">
    <property type="entry name" value="GGDEF"/>
    <property type="match status" value="1"/>
</dbReference>
<dbReference type="InterPro" id="IPR000160">
    <property type="entry name" value="GGDEF_dom"/>
</dbReference>
<dbReference type="GO" id="GO:0003824">
    <property type="term" value="F:catalytic activity"/>
    <property type="evidence" value="ECO:0007669"/>
    <property type="project" value="UniProtKB-ARBA"/>
</dbReference>
<feature type="domain" description="GGDEF" evidence="7">
    <location>
        <begin position="216"/>
        <end position="348"/>
    </location>
</feature>
<accession>A0A645CL08</accession>
<dbReference type="InterPro" id="IPR043128">
    <property type="entry name" value="Rev_trsase/Diguanyl_cyclase"/>
</dbReference>
<evidence type="ECO:0000256" key="3">
    <source>
        <dbReference type="ARBA" id="ARBA00022989"/>
    </source>
</evidence>
<keyword evidence="2 5" id="KW-0812">Transmembrane</keyword>
<dbReference type="GO" id="GO:0007165">
    <property type="term" value="P:signal transduction"/>
    <property type="evidence" value="ECO:0007669"/>
    <property type="project" value="UniProtKB-ARBA"/>
</dbReference>
<dbReference type="InterPro" id="IPR029787">
    <property type="entry name" value="Nucleotide_cyclase"/>
</dbReference>
<dbReference type="InterPro" id="IPR006189">
    <property type="entry name" value="CHASE_dom"/>
</dbReference>
<name>A0A645CL08_9ZZZZ</name>
<dbReference type="SMART" id="SM01079">
    <property type="entry name" value="CHASE"/>
    <property type="match status" value="1"/>
</dbReference>
<keyword evidence="3 5" id="KW-1133">Transmembrane helix</keyword>
<dbReference type="PROSITE" id="PS50839">
    <property type="entry name" value="CHASE"/>
    <property type="match status" value="1"/>
</dbReference>
<evidence type="ECO:0000256" key="5">
    <source>
        <dbReference type="SAM" id="Phobius"/>
    </source>
</evidence>
<sequence>MAMERARDSGQAAITAKVRLAIDKKPEAQPGFIMYLPVYAQGQSRDTVAQRRSHLIGWIYAAFYVEDFMASLYGTSLPGVVLDIYDGAEPTANALMYSVGNRSELARHDGLHANEYMVVAGRTWTLSLHSLREFDERYGRNVAGLIAATGFILSLSLALLSWFMVTGRERALRLAAGMTEELRHMAQHDPLTGLPNRALFSDRLGNELARAKRNDGHFGLIFVDLDRFKPINDSFGHAVGDLLLRQVAQRMKETVRASDTVGRIGGDEFVVLMPMLADAEAARLLAEKLRQAIARPFVLDGRELTISCSLGVALYPDDGQDEITLAKSADEAMYQAKQSGRNRVWLAS</sequence>
<dbReference type="InterPro" id="IPR052163">
    <property type="entry name" value="DGC-Regulatory_Protein"/>
</dbReference>
<dbReference type="EMBL" id="VSSQ01028080">
    <property type="protein sequence ID" value="MPM77646.1"/>
    <property type="molecule type" value="Genomic_DNA"/>
</dbReference>
<comment type="subcellular location">
    <subcellularLocation>
        <location evidence="1">Membrane</location>
    </subcellularLocation>
</comment>
<dbReference type="Pfam" id="PF00990">
    <property type="entry name" value="GGDEF"/>
    <property type="match status" value="1"/>
</dbReference>
<dbReference type="FunFam" id="3.30.70.270:FF:000001">
    <property type="entry name" value="Diguanylate cyclase domain protein"/>
    <property type="match status" value="1"/>
</dbReference>
<evidence type="ECO:0000256" key="4">
    <source>
        <dbReference type="ARBA" id="ARBA00023136"/>
    </source>
</evidence>
<dbReference type="PANTHER" id="PTHR46663:SF2">
    <property type="entry name" value="GGDEF DOMAIN-CONTAINING PROTEIN"/>
    <property type="match status" value="1"/>
</dbReference>
<evidence type="ECO:0000259" key="7">
    <source>
        <dbReference type="PROSITE" id="PS50887"/>
    </source>
</evidence>
<dbReference type="AlphaFoldDB" id="A0A645CL08"/>
<dbReference type="CDD" id="cd01949">
    <property type="entry name" value="GGDEF"/>
    <property type="match status" value="1"/>
</dbReference>
<protein>
    <recommendedName>
        <fullName evidence="9">GGDEF domain-containing protein</fullName>
    </recommendedName>
</protein>
<evidence type="ECO:0008006" key="9">
    <source>
        <dbReference type="Google" id="ProtNLM"/>
    </source>
</evidence>
<evidence type="ECO:0000256" key="1">
    <source>
        <dbReference type="ARBA" id="ARBA00004370"/>
    </source>
</evidence>
<reference evidence="8" key="1">
    <citation type="submission" date="2019-08" db="EMBL/GenBank/DDBJ databases">
        <authorList>
            <person name="Kucharzyk K."/>
            <person name="Murdoch R.W."/>
            <person name="Higgins S."/>
            <person name="Loffler F."/>
        </authorList>
    </citation>
    <scope>NUCLEOTIDE SEQUENCE</scope>
</reference>
<dbReference type="NCBIfam" id="TIGR00254">
    <property type="entry name" value="GGDEF"/>
    <property type="match status" value="1"/>
</dbReference>
<dbReference type="Gene3D" id="3.30.450.350">
    <property type="entry name" value="CHASE domain"/>
    <property type="match status" value="1"/>
</dbReference>
<feature type="transmembrane region" description="Helical" evidence="5">
    <location>
        <begin position="142"/>
        <end position="165"/>
    </location>
</feature>
<dbReference type="GO" id="GO:0016020">
    <property type="term" value="C:membrane"/>
    <property type="evidence" value="ECO:0007669"/>
    <property type="project" value="UniProtKB-SubCell"/>
</dbReference>
<gene>
    <name evidence="8" type="ORF">SDC9_124653</name>
</gene>
<evidence type="ECO:0000256" key="2">
    <source>
        <dbReference type="ARBA" id="ARBA00022692"/>
    </source>
</evidence>
<dbReference type="InterPro" id="IPR042240">
    <property type="entry name" value="CHASE_sf"/>
</dbReference>
<dbReference type="SUPFAM" id="SSF55073">
    <property type="entry name" value="Nucleotide cyclase"/>
    <property type="match status" value="1"/>
</dbReference>
<dbReference type="Pfam" id="PF03924">
    <property type="entry name" value="CHASE"/>
    <property type="match status" value="1"/>
</dbReference>
<dbReference type="PANTHER" id="PTHR46663">
    <property type="entry name" value="DIGUANYLATE CYCLASE DGCT-RELATED"/>
    <property type="match status" value="1"/>
</dbReference>
<organism evidence="8">
    <name type="scientific">bioreactor metagenome</name>
    <dbReference type="NCBI Taxonomy" id="1076179"/>
    <lineage>
        <taxon>unclassified sequences</taxon>
        <taxon>metagenomes</taxon>
        <taxon>ecological metagenomes</taxon>
    </lineage>
</organism>
<evidence type="ECO:0000313" key="8">
    <source>
        <dbReference type="EMBL" id="MPM77646.1"/>
    </source>
</evidence>
<dbReference type="Gene3D" id="3.30.70.270">
    <property type="match status" value="1"/>
</dbReference>
<feature type="domain" description="CHASE" evidence="6">
    <location>
        <begin position="1"/>
        <end position="127"/>
    </location>
</feature>
<comment type="caution">
    <text evidence="8">The sequence shown here is derived from an EMBL/GenBank/DDBJ whole genome shotgun (WGS) entry which is preliminary data.</text>
</comment>
<evidence type="ECO:0000259" key="6">
    <source>
        <dbReference type="PROSITE" id="PS50839"/>
    </source>
</evidence>